<dbReference type="InterPro" id="IPR043504">
    <property type="entry name" value="Peptidase_S1_PA_chymotrypsin"/>
</dbReference>
<reference evidence="4" key="1">
    <citation type="submission" date="2025-08" db="UniProtKB">
        <authorList>
            <consortium name="Ensembl"/>
        </authorList>
    </citation>
    <scope>IDENTIFICATION</scope>
</reference>
<dbReference type="GO" id="GO:0005615">
    <property type="term" value="C:extracellular space"/>
    <property type="evidence" value="ECO:0007669"/>
    <property type="project" value="TreeGrafter"/>
</dbReference>
<dbReference type="Ensembl" id="ENSCPRT00005031271.1">
    <property type="protein sequence ID" value="ENSCPRP00005026759.1"/>
    <property type="gene ID" value="ENSCPRG00005018548.1"/>
</dbReference>
<sequence length="291" mass="31917">MLRLGEAGVIVAYSCGMPAFIPIASRVVGGENAKPHSWPWQVSLQIIEPGRQIHVCGGTLIATNWVLTAAHCINRNRKYLVYLGKHNLKKNEPGSLGIKPEKIIVKEDWDPTRVRNDLALIKLSQRVRPNNKIQPACLPPAGSILPNRFFCFITGWGRLSTGGPLPEVLQEARMPIVDYATCSRPNWWGSIVKTTMVCAGGDGNVSGCNGDSGGPLICRPGRVWQVHGITSFVSSQGCNIFQKPTVFTRVSAYIDWIRKVGVCMLKQSAGGLTFSRQFTSQPRKAHPVYPS</sequence>
<gene>
    <name evidence="4" type="primary">LOC109314379</name>
</gene>
<reference evidence="4" key="2">
    <citation type="submission" date="2025-09" db="UniProtKB">
        <authorList>
            <consortium name="Ensembl"/>
        </authorList>
    </citation>
    <scope>IDENTIFICATION</scope>
</reference>
<dbReference type="SUPFAM" id="SSF50494">
    <property type="entry name" value="Trypsin-like serine proteases"/>
    <property type="match status" value="1"/>
</dbReference>
<dbReference type="PANTHER" id="PTHR24257">
    <property type="entry name" value="CHYMOTRYPSIN-LIKE ELASTASE FAMILY MEMBER"/>
    <property type="match status" value="1"/>
</dbReference>
<dbReference type="PANTHER" id="PTHR24257:SF17">
    <property type="match status" value="1"/>
</dbReference>
<dbReference type="Proteomes" id="UP000594220">
    <property type="component" value="Unplaced"/>
</dbReference>
<dbReference type="InterPro" id="IPR018114">
    <property type="entry name" value="TRYPSIN_HIS"/>
</dbReference>
<dbReference type="PROSITE" id="PS50240">
    <property type="entry name" value="TRYPSIN_DOM"/>
    <property type="match status" value="1"/>
</dbReference>
<keyword evidence="5" id="KW-1185">Reference proteome</keyword>
<dbReference type="InterPro" id="IPR033116">
    <property type="entry name" value="TRYPSIN_SER"/>
</dbReference>
<dbReference type="FunFam" id="2.40.10.10:FF:000004">
    <property type="entry name" value="Tryptase gamma 1"/>
    <property type="match status" value="1"/>
</dbReference>
<protein>
    <submittedName>
        <fullName evidence="4">Chymotrypsin-like elastase family member 2A</fullName>
    </submittedName>
</protein>
<name>A0A7M4FMA0_CROPO</name>
<dbReference type="InterPro" id="IPR009003">
    <property type="entry name" value="Peptidase_S1_PA"/>
</dbReference>
<dbReference type="GO" id="GO:0004252">
    <property type="term" value="F:serine-type endopeptidase activity"/>
    <property type="evidence" value="ECO:0007669"/>
    <property type="project" value="InterPro"/>
</dbReference>
<evidence type="ECO:0000259" key="3">
    <source>
        <dbReference type="PROSITE" id="PS50240"/>
    </source>
</evidence>
<dbReference type="GO" id="GO:0006508">
    <property type="term" value="P:proteolysis"/>
    <property type="evidence" value="ECO:0007669"/>
    <property type="project" value="UniProtKB-KW"/>
</dbReference>
<evidence type="ECO:0000256" key="1">
    <source>
        <dbReference type="ARBA" id="ARBA00023157"/>
    </source>
</evidence>
<proteinExistence type="predicted"/>
<dbReference type="OMA" id="SWINTVV"/>
<evidence type="ECO:0000313" key="5">
    <source>
        <dbReference type="Proteomes" id="UP000594220"/>
    </source>
</evidence>
<dbReference type="GeneTree" id="ENSGT01030000234528"/>
<keyword evidence="2" id="KW-0645">Protease</keyword>
<dbReference type="FunFam" id="2.40.10.10:FF:000280">
    <property type="match status" value="1"/>
</dbReference>
<accession>A0A7M4FMA0</accession>
<dbReference type="InterPro" id="IPR050850">
    <property type="entry name" value="Peptidase_S1_Elastase_sf"/>
</dbReference>
<dbReference type="PROSITE" id="PS00135">
    <property type="entry name" value="TRYPSIN_SER"/>
    <property type="match status" value="1"/>
</dbReference>
<dbReference type="PROSITE" id="PS00134">
    <property type="entry name" value="TRYPSIN_HIS"/>
    <property type="match status" value="1"/>
</dbReference>
<feature type="domain" description="Peptidase S1" evidence="3">
    <location>
        <begin position="27"/>
        <end position="262"/>
    </location>
</feature>
<keyword evidence="2" id="KW-0378">Hydrolase</keyword>
<evidence type="ECO:0000313" key="4">
    <source>
        <dbReference type="Ensembl" id="ENSCPRP00005026759.1"/>
    </source>
</evidence>
<dbReference type="CDD" id="cd00190">
    <property type="entry name" value="Tryp_SPc"/>
    <property type="match status" value="1"/>
</dbReference>
<dbReference type="PRINTS" id="PR00722">
    <property type="entry name" value="CHYMOTRYPSIN"/>
</dbReference>
<keyword evidence="1" id="KW-1015">Disulfide bond</keyword>
<organism evidence="4 5">
    <name type="scientific">Crocodylus porosus</name>
    <name type="common">Saltwater crocodile</name>
    <name type="synonym">Estuarine crocodile</name>
    <dbReference type="NCBI Taxonomy" id="8502"/>
    <lineage>
        <taxon>Eukaryota</taxon>
        <taxon>Metazoa</taxon>
        <taxon>Chordata</taxon>
        <taxon>Craniata</taxon>
        <taxon>Vertebrata</taxon>
        <taxon>Euteleostomi</taxon>
        <taxon>Archelosauria</taxon>
        <taxon>Archosauria</taxon>
        <taxon>Crocodylia</taxon>
        <taxon>Longirostres</taxon>
        <taxon>Crocodylidae</taxon>
        <taxon>Crocodylus</taxon>
    </lineage>
</organism>
<keyword evidence="2" id="KW-0720">Serine protease</keyword>
<dbReference type="InterPro" id="IPR001254">
    <property type="entry name" value="Trypsin_dom"/>
</dbReference>
<dbReference type="Gene3D" id="2.40.10.10">
    <property type="entry name" value="Trypsin-like serine proteases"/>
    <property type="match status" value="2"/>
</dbReference>
<dbReference type="SMART" id="SM00020">
    <property type="entry name" value="Tryp_SPc"/>
    <property type="match status" value="1"/>
</dbReference>
<dbReference type="InterPro" id="IPR001314">
    <property type="entry name" value="Peptidase_S1A"/>
</dbReference>
<dbReference type="AlphaFoldDB" id="A0A7M4FMA0"/>
<evidence type="ECO:0000256" key="2">
    <source>
        <dbReference type="RuleBase" id="RU363034"/>
    </source>
</evidence>
<dbReference type="Pfam" id="PF00089">
    <property type="entry name" value="Trypsin"/>
    <property type="match status" value="1"/>
</dbReference>